<proteinExistence type="predicted"/>
<feature type="transmembrane region" description="Helical" evidence="4">
    <location>
        <begin position="195"/>
        <end position="213"/>
    </location>
</feature>
<dbReference type="InterPro" id="IPR018060">
    <property type="entry name" value="HTH_AraC"/>
</dbReference>
<dbReference type="InterPro" id="IPR009057">
    <property type="entry name" value="Homeodomain-like_sf"/>
</dbReference>
<dbReference type="SMART" id="SM00342">
    <property type="entry name" value="HTH_ARAC"/>
    <property type="match status" value="1"/>
</dbReference>
<dbReference type="PROSITE" id="PS01124">
    <property type="entry name" value="HTH_ARAC_FAMILY_2"/>
    <property type="match status" value="1"/>
</dbReference>
<dbReference type="Proteomes" id="UP001252186">
    <property type="component" value="Unassembled WGS sequence"/>
</dbReference>
<feature type="transmembrane region" description="Helical" evidence="4">
    <location>
        <begin position="32"/>
        <end position="52"/>
    </location>
</feature>
<evidence type="ECO:0000256" key="4">
    <source>
        <dbReference type="SAM" id="Phobius"/>
    </source>
</evidence>
<sequence>MNESIFLISFVLASMISLSLLAQIFRGHKSHFFLGIVTLIFSFELLFSWGTFSGYNANADNFPISLLLYYTIIPPSLWIFVQLNTNDNFKINKWQLALFLPFLIEVSLQTLSYHGILILRENLLWIILSEYIPLVWMTGVMISFWIKTSQSNQLFKFKGKGVISNFRFFSLMCSLSLLNLFWIVFSFIGWQYFEVIEYTLIFLFFTIAFLIFLEQQSFQMFSKSNSDYTHFNDEQTLQIIESLMENKKPFLKPHFPIKELAQEIQIPSRYISFLINHKLNKNYKEYINSYRVEYFLTKAQSKEISTKTILALALESGFNSKSTFNTVFKSQTGKTPSEYLK</sequence>
<dbReference type="RefSeq" id="WP_311593115.1">
    <property type="nucleotide sequence ID" value="NZ_JAVRHV010000003.1"/>
</dbReference>
<keyword evidence="2" id="KW-0238">DNA-binding</keyword>
<dbReference type="Gene3D" id="1.10.10.60">
    <property type="entry name" value="Homeodomain-like"/>
    <property type="match status" value="2"/>
</dbReference>
<organism evidence="6 7">
    <name type="scientific">Urechidicola vernalis</name>
    <dbReference type="NCBI Taxonomy" id="3075600"/>
    <lineage>
        <taxon>Bacteria</taxon>
        <taxon>Pseudomonadati</taxon>
        <taxon>Bacteroidota</taxon>
        <taxon>Flavobacteriia</taxon>
        <taxon>Flavobacteriales</taxon>
        <taxon>Flavobacteriaceae</taxon>
        <taxon>Urechidicola</taxon>
    </lineage>
</organism>
<comment type="caution">
    <text evidence="6">The sequence shown here is derived from an EMBL/GenBank/DDBJ whole genome shotgun (WGS) entry which is preliminary data.</text>
</comment>
<gene>
    <name evidence="6" type="ORF">RM519_07730</name>
</gene>
<dbReference type="PANTHER" id="PTHR43280">
    <property type="entry name" value="ARAC-FAMILY TRANSCRIPTIONAL REGULATOR"/>
    <property type="match status" value="1"/>
</dbReference>
<keyword evidence="1" id="KW-0805">Transcription regulation</keyword>
<dbReference type="EMBL" id="JAVRHV010000003">
    <property type="protein sequence ID" value="MDT0553131.1"/>
    <property type="molecule type" value="Genomic_DNA"/>
</dbReference>
<keyword evidence="4" id="KW-0472">Membrane</keyword>
<accession>A0ABU2Y4L2</accession>
<feature type="transmembrane region" description="Helical" evidence="4">
    <location>
        <begin position="6"/>
        <end position="25"/>
    </location>
</feature>
<name>A0ABU2Y4L2_9FLAO</name>
<evidence type="ECO:0000256" key="1">
    <source>
        <dbReference type="ARBA" id="ARBA00023015"/>
    </source>
</evidence>
<evidence type="ECO:0000259" key="5">
    <source>
        <dbReference type="PROSITE" id="PS01124"/>
    </source>
</evidence>
<feature type="transmembrane region" description="Helical" evidence="4">
    <location>
        <begin position="64"/>
        <end position="84"/>
    </location>
</feature>
<evidence type="ECO:0000313" key="6">
    <source>
        <dbReference type="EMBL" id="MDT0553131.1"/>
    </source>
</evidence>
<evidence type="ECO:0000256" key="3">
    <source>
        <dbReference type="ARBA" id="ARBA00023163"/>
    </source>
</evidence>
<keyword evidence="7" id="KW-1185">Reference proteome</keyword>
<keyword evidence="3" id="KW-0804">Transcription</keyword>
<evidence type="ECO:0000256" key="2">
    <source>
        <dbReference type="ARBA" id="ARBA00023125"/>
    </source>
</evidence>
<protein>
    <submittedName>
        <fullName evidence="6">Helix-turn-helix domain-containing protein</fullName>
    </submittedName>
</protein>
<feature type="transmembrane region" description="Helical" evidence="4">
    <location>
        <begin position="123"/>
        <end position="146"/>
    </location>
</feature>
<feature type="transmembrane region" description="Helical" evidence="4">
    <location>
        <begin position="166"/>
        <end position="189"/>
    </location>
</feature>
<evidence type="ECO:0000313" key="7">
    <source>
        <dbReference type="Proteomes" id="UP001252186"/>
    </source>
</evidence>
<keyword evidence="4" id="KW-1133">Transmembrane helix</keyword>
<feature type="domain" description="HTH araC/xylS-type" evidence="5">
    <location>
        <begin position="234"/>
        <end position="341"/>
    </location>
</feature>
<dbReference type="Pfam" id="PF12833">
    <property type="entry name" value="HTH_18"/>
    <property type="match status" value="1"/>
</dbReference>
<reference evidence="6 7" key="1">
    <citation type="submission" date="2023-09" db="EMBL/GenBank/DDBJ databases">
        <authorList>
            <person name="Rey-Velasco X."/>
        </authorList>
    </citation>
    <scope>NUCLEOTIDE SEQUENCE [LARGE SCALE GENOMIC DNA]</scope>
    <source>
        <strain evidence="6 7">P050</strain>
    </source>
</reference>
<dbReference type="PANTHER" id="PTHR43280:SF29">
    <property type="entry name" value="ARAC-FAMILY TRANSCRIPTIONAL REGULATOR"/>
    <property type="match status" value="1"/>
</dbReference>
<dbReference type="SUPFAM" id="SSF46689">
    <property type="entry name" value="Homeodomain-like"/>
    <property type="match status" value="1"/>
</dbReference>
<keyword evidence="4" id="KW-0812">Transmembrane</keyword>
<feature type="transmembrane region" description="Helical" evidence="4">
    <location>
        <begin position="96"/>
        <end position="117"/>
    </location>
</feature>